<dbReference type="Proteomes" id="UP000500826">
    <property type="component" value="Chromosome"/>
</dbReference>
<dbReference type="Pfam" id="PF05708">
    <property type="entry name" value="Peptidase_C92"/>
    <property type="match status" value="1"/>
</dbReference>
<protein>
    <recommendedName>
        <fullName evidence="3">Permuted papain-like amidase enzyme, YaeF/YiiX, C92 family</fullName>
    </recommendedName>
</protein>
<evidence type="ECO:0000313" key="2">
    <source>
        <dbReference type="Proteomes" id="UP000500826"/>
    </source>
</evidence>
<dbReference type="EMBL" id="CP053418">
    <property type="protein sequence ID" value="QJW85451.1"/>
    <property type="molecule type" value="Genomic_DNA"/>
</dbReference>
<evidence type="ECO:0000313" key="1">
    <source>
        <dbReference type="EMBL" id="QJW85451.1"/>
    </source>
</evidence>
<dbReference type="InterPro" id="IPR038765">
    <property type="entry name" value="Papain-like_cys_pep_sf"/>
</dbReference>
<keyword evidence="2" id="KW-1185">Reference proteome</keyword>
<dbReference type="SUPFAM" id="SSF54001">
    <property type="entry name" value="Cysteine proteinases"/>
    <property type="match status" value="1"/>
</dbReference>
<dbReference type="InterPro" id="IPR024453">
    <property type="entry name" value="Peptidase_C92"/>
</dbReference>
<gene>
    <name evidence="1" type="ORF">HK414_25395</name>
</gene>
<reference evidence="1 2" key="2">
    <citation type="submission" date="2020-05" db="EMBL/GenBank/DDBJ databases">
        <authorList>
            <person name="Khan S.A."/>
            <person name="Jeon C.O."/>
            <person name="Chun B.H."/>
        </authorList>
    </citation>
    <scope>NUCLEOTIDE SEQUENCE [LARGE SCALE GENOMIC DNA]</scope>
    <source>
        <strain evidence="1 2">H242</strain>
    </source>
</reference>
<accession>A0ABX6P5N7</accession>
<name>A0ABX6P5N7_9BURK</name>
<dbReference type="Gene3D" id="3.90.1720.10">
    <property type="entry name" value="endopeptidase domain like (from Nostoc punctiforme)"/>
    <property type="match status" value="1"/>
</dbReference>
<reference evidence="1 2" key="1">
    <citation type="submission" date="2020-05" db="EMBL/GenBank/DDBJ databases">
        <title>Ramlibacter rhizophilus sp. nov., isolated from rhizosphere soil of national flower Mugunghwa from South Korea.</title>
        <authorList>
            <person name="Zheng-Fei Y."/>
            <person name="Huan T."/>
        </authorList>
    </citation>
    <scope>NUCLEOTIDE SEQUENCE [LARGE SCALE GENOMIC DNA]</scope>
    <source>
        <strain evidence="1 2">H242</strain>
    </source>
</reference>
<sequence length="217" mass="24749">MPYDSSEEVTREVAAAQWQLERDGFVAKVRSDPTSSPELRQLATYLEALSYGEFATRYLSDVDTARIAEYGGLDDIFSVGHVGIIDVVGGVPYVIEAVWGGIKKVQRISYDDWLKARPSSWVWVARPVAMSDKQRSSFVEEARSFVGRPYDFWNFDLSDDSAFYCSKLVWLAYRRAVGHSIDGHAPTRSFWFSPKQLWSLHRSGILQNVNVPRQYSY</sequence>
<organism evidence="1 2">
    <name type="scientific">Ramlibacter terrae</name>
    <dbReference type="NCBI Taxonomy" id="2732511"/>
    <lineage>
        <taxon>Bacteria</taxon>
        <taxon>Pseudomonadati</taxon>
        <taxon>Pseudomonadota</taxon>
        <taxon>Betaproteobacteria</taxon>
        <taxon>Burkholderiales</taxon>
        <taxon>Comamonadaceae</taxon>
        <taxon>Ramlibacter</taxon>
    </lineage>
</organism>
<proteinExistence type="predicted"/>
<evidence type="ECO:0008006" key="3">
    <source>
        <dbReference type="Google" id="ProtNLM"/>
    </source>
</evidence>